<evidence type="ECO:0000313" key="4">
    <source>
        <dbReference type="EMBL" id="KAH7170829.1"/>
    </source>
</evidence>
<dbReference type="OrthoDB" id="2260257at2759"/>
<evidence type="ECO:0000259" key="3">
    <source>
        <dbReference type="Pfam" id="PF10342"/>
    </source>
</evidence>
<feature type="signal peptide" evidence="2">
    <location>
        <begin position="1"/>
        <end position="21"/>
    </location>
</feature>
<keyword evidence="1 2" id="KW-0732">Signal</keyword>
<feature type="chain" id="PRO_5040164959" evidence="2">
    <location>
        <begin position="22"/>
        <end position="255"/>
    </location>
</feature>
<protein>
    <submittedName>
        <fullName evidence="4">Ser-Thr-rich glycosyl-phosphatidyl-inositol-anchored membrane family-domain-containing protein</fullName>
    </submittedName>
</protein>
<evidence type="ECO:0000256" key="2">
    <source>
        <dbReference type="SAM" id="SignalP"/>
    </source>
</evidence>
<organism evidence="4 5">
    <name type="scientific">Dactylonectria macrodidyma</name>
    <dbReference type="NCBI Taxonomy" id="307937"/>
    <lineage>
        <taxon>Eukaryota</taxon>
        <taxon>Fungi</taxon>
        <taxon>Dikarya</taxon>
        <taxon>Ascomycota</taxon>
        <taxon>Pezizomycotina</taxon>
        <taxon>Sordariomycetes</taxon>
        <taxon>Hypocreomycetidae</taxon>
        <taxon>Hypocreales</taxon>
        <taxon>Nectriaceae</taxon>
        <taxon>Dactylonectria</taxon>
    </lineage>
</organism>
<dbReference type="InterPro" id="IPR018466">
    <property type="entry name" value="Kre9/Knh1-like_N"/>
</dbReference>
<accession>A0A9P9FR55</accession>
<feature type="domain" description="Yeast cell wall synthesis Kre9/Knh1-like N-terminal" evidence="3">
    <location>
        <begin position="31"/>
        <end position="121"/>
    </location>
</feature>
<evidence type="ECO:0000256" key="1">
    <source>
        <dbReference type="ARBA" id="ARBA00022729"/>
    </source>
</evidence>
<name>A0A9P9FR55_9HYPO</name>
<evidence type="ECO:0000313" key="5">
    <source>
        <dbReference type="Proteomes" id="UP000738349"/>
    </source>
</evidence>
<proteinExistence type="predicted"/>
<comment type="caution">
    <text evidence="4">The sequence shown here is derived from an EMBL/GenBank/DDBJ whole genome shotgun (WGS) entry which is preliminary data.</text>
</comment>
<reference evidence="4" key="1">
    <citation type="journal article" date="2021" name="Nat. Commun.">
        <title>Genetic determinants of endophytism in the Arabidopsis root mycobiome.</title>
        <authorList>
            <person name="Mesny F."/>
            <person name="Miyauchi S."/>
            <person name="Thiergart T."/>
            <person name="Pickel B."/>
            <person name="Atanasova L."/>
            <person name="Karlsson M."/>
            <person name="Huettel B."/>
            <person name="Barry K.W."/>
            <person name="Haridas S."/>
            <person name="Chen C."/>
            <person name="Bauer D."/>
            <person name="Andreopoulos W."/>
            <person name="Pangilinan J."/>
            <person name="LaButti K."/>
            <person name="Riley R."/>
            <person name="Lipzen A."/>
            <person name="Clum A."/>
            <person name="Drula E."/>
            <person name="Henrissat B."/>
            <person name="Kohler A."/>
            <person name="Grigoriev I.V."/>
            <person name="Martin F.M."/>
            <person name="Hacquard S."/>
        </authorList>
    </citation>
    <scope>NUCLEOTIDE SEQUENCE</scope>
    <source>
        <strain evidence="4">MPI-CAGE-AT-0147</strain>
    </source>
</reference>
<gene>
    <name evidence="4" type="ORF">EDB81DRAFT_776800</name>
</gene>
<keyword evidence="5" id="KW-1185">Reference proteome</keyword>
<dbReference type="Proteomes" id="UP000738349">
    <property type="component" value="Unassembled WGS sequence"/>
</dbReference>
<dbReference type="AlphaFoldDB" id="A0A9P9FR55"/>
<sequence>MQFRVAAAAVLGFVASAFAQAADFDSVSIASSVNAGESVVINWSVIDAAKYAGESVTISLIGGATQNTQVPLQTIATGVSNDALTYTWSVPATLGDDAFYGLVFTLESDSSVFQYSNPFSIVKSTVVETTATTDATATVTSGSGVKTISLSSQPAYTQPAGYTTVVPVYETTTVPCVNSTTPAVYVPPVQHTSVIYEVPSNQTWSTAVVPAVTTTEGSYPVATTPATTVVTGAGARFGAGSMAVVGGLLVAALAL</sequence>
<dbReference type="EMBL" id="JAGMUV010000002">
    <property type="protein sequence ID" value="KAH7170829.1"/>
    <property type="molecule type" value="Genomic_DNA"/>
</dbReference>
<dbReference type="Pfam" id="PF10342">
    <property type="entry name" value="Kre9_KNH"/>
    <property type="match status" value="1"/>
</dbReference>